<dbReference type="InterPro" id="IPR016187">
    <property type="entry name" value="CTDL_fold"/>
</dbReference>
<evidence type="ECO:0000256" key="10">
    <source>
        <dbReference type="SAM" id="Coils"/>
    </source>
</evidence>
<dbReference type="SUPFAM" id="SSF51126">
    <property type="entry name" value="Pectin lyase-like"/>
    <property type="match status" value="2"/>
</dbReference>
<dbReference type="InterPro" id="IPR006626">
    <property type="entry name" value="PbH1"/>
</dbReference>
<dbReference type="InterPro" id="IPR001190">
    <property type="entry name" value="SRCR"/>
</dbReference>
<evidence type="ECO:0000256" key="5">
    <source>
        <dbReference type="ARBA" id="ARBA00022989"/>
    </source>
</evidence>
<dbReference type="FunFam" id="3.10.250.10:FF:000016">
    <property type="entry name" value="Scavenger receptor cysteine-rich protein type 12"/>
    <property type="match status" value="1"/>
</dbReference>
<evidence type="ECO:0000256" key="3">
    <source>
        <dbReference type="ARBA" id="ARBA00022729"/>
    </source>
</evidence>
<keyword evidence="5 12" id="KW-1133">Transmembrane helix</keyword>
<dbReference type="GO" id="GO:0045217">
    <property type="term" value="P:cell-cell junction maintenance"/>
    <property type="evidence" value="ECO:0007669"/>
    <property type="project" value="TreeGrafter"/>
</dbReference>
<evidence type="ECO:0000256" key="1">
    <source>
        <dbReference type="ARBA" id="ARBA00004167"/>
    </source>
</evidence>
<feature type="disulfide bond" evidence="9">
    <location>
        <begin position="175"/>
        <end position="185"/>
    </location>
</feature>
<dbReference type="Gene3D" id="3.10.250.10">
    <property type="entry name" value="SRCR-like domain"/>
    <property type="match status" value="3"/>
</dbReference>
<dbReference type="SUPFAM" id="SSF56487">
    <property type="entry name" value="SRCR-like"/>
    <property type="match status" value="3"/>
</dbReference>
<dbReference type="PANTHER" id="PTHR47653:SF1">
    <property type="entry name" value="DELETED IN MALIGNANT BRAIN TUMORS 1 PROTEIN"/>
    <property type="match status" value="1"/>
</dbReference>
<evidence type="ECO:0000313" key="15">
    <source>
        <dbReference type="Proteomes" id="UP000276133"/>
    </source>
</evidence>
<evidence type="ECO:0000259" key="13">
    <source>
        <dbReference type="PROSITE" id="PS50287"/>
    </source>
</evidence>
<dbReference type="InterPro" id="IPR012334">
    <property type="entry name" value="Pectin_lyas_fold"/>
</dbReference>
<evidence type="ECO:0000256" key="11">
    <source>
        <dbReference type="SAM" id="MobiDB-lite"/>
    </source>
</evidence>
<dbReference type="EMBL" id="REGN01002622">
    <property type="protein sequence ID" value="RNA26979.1"/>
    <property type="molecule type" value="Genomic_DNA"/>
</dbReference>
<feature type="region of interest" description="Disordered" evidence="11">
    <location>
        <begin position="3113"/>
        <end position="3132"/>
    </location>
</feature>
<protein>
    <submittedName>
        <fullName evidence="14">Bark beetle isoform X1</fullName>
    </submittedName>
</protein>
<dbReference type="Pfam" id="PF00431">
    <property type="entry name" value="CUB"/>
    <property type="match status" value="1"/>
</dbReference>
<comment type="caution">
    <text evidence="14">The sequence shown here is derived from an EMBL/GenBank/DDBJ whole genome shotgun (WGS) entry which is preliminary data.</text>
</comment>
<gene>
    <name evidence="14" type="ORF">BpHYR1_048785</name>
</gene>
<dbReference type="SMART" id="SM00710">
    <property type="entry name" value="PbH1"/>
    <property type="match status" value="15"/>
</dbReference>
<dbReference type="InterPro" id="IPR011050">
    <property type="entry name" value="Pectin_lyase_fold/virulence"/>
</dbReference>
<dbReference type="InterPro" id="IPR016186">
    <property type="entry name" value="C-type_lectin-like/link_sf"/>
</dbReference>
<evidence type="ECO:0000256" key="8">
    <source>
        <dbReference type="ARBA" id="ARBA00023180"/>
    </source>
</evidence>
<dbReference type="STRING" id="10195.A0A3M7RU56"/>
<name>A0A3M7RU56_BRAPC</name>
<dbReference type="SMART" id="SM00202">
    <property type="entry name" value="SR"/>
    <property type="match status" value="3"/>
</dbReference>
<keyword evidence="7 9" id="KW-1015">Disulfide bond</keyword>
<feature type="region of interest" description="Disordered" evidence="11">
    <location>
        <begin position="3184"/>
        <end position="3232"/>
    </location>
</feature>
<evidence type="ECO:0000256" key="2">
    <source>
        <dbReference type="ARBA" id="ARBA00022692"/>
    </source>
</evidence>
<dbReference type="SUPFAM" id="SSF56436">
    <property type="entry name" value="C-type lectin-like"/>
    <property type="match status" value="1"/>
</dbReference>
<keyword evidence="3" id="KW-0732">Signal</keyword>
<keyword evidence="15" id="KW-1185">Reference proteome</keyword>
<proteinExistence type="predicted"/>
<dbReference type="InterPro" id="IPR053243">
    <property type="entry name" value="SJ_maturation_regulator"/>
</dbReference>
<dbReference type="Gene3D" id="2.160.20.10">
    <property type="entry name" value="Single-stranded right-handed beta-helix, Pectin lyase-like"/>
    <property type="match status" value="2"/>
</dbReference>
<feature type="transmembrane region" description="Helical" evidence="12">
    <location>
        <begin position="2818"/>
        <end position="2841"/>
    </location>
</feature>
<dbReference type="InterPro" id="IPR039448">
    <property type="entry name" value="Beta_helix"/>
</dbReference>
<dbReference type="CDD" id="cd00037">
    <property type="entry name" value="CLECT"/>
    <property type="match status" value="1"/>
</dbReference>
<dbReference type="PANTHER" id="PTHR47653">
    <property type="entry name" value="PROTEIN BARK BEETLE"/>
    <property type="match status" value="1"/>
</dbReference>
<dbReference type="PROSITE" id="PS50287">
    <property type="entry name" value="SRCR_2"/>
    <property type="match status" value="3"/>
</dbReference>
<feature type="compositionally biased region" description="Basic and acidic residues" evidence="11">
    <location>
        <begin position="3201"/>
        <end position="3212"/>
    </location>
</feature>
<organism evidence="14 15">
    <name type="scientific">Brachionus plicatilis</name>
    <name type="common">Marine rotifer</name>
    <name type="synonym">Brachionus muelleri</name>
    <dbReference type="NCBI Taxonomy" id="10195"/>
    <lineage>
        <taxon>Eukaryota</taxon>
        <taxon>Metazoa</taxon>
        <taxon>Spiralia</taxon>
        <taxon>Gnathifera</taxon>
        <taxon>Rotifera</taxon>
        <taxon>Eurotatoria</taxon>
        <taxon>Monogononta</taxon>
        <taxon>Pseudotrocha</taxon>
        <taxon>Ploima</taxon>
        <taxon>Brachionidae</taxon>
        <taxon>Brachionus</taxon>
    </lineage>
</organism>
<dbReference type="Pfam" id="PF13229">
    <property type="entry name" value="Beta_helix"/>
    <property type="match status" value="1"/>
</dbReference>
<dbReference type="Pfam" id="PF00530">
    <property type="entry name" value="SRCR"/>
    <property type="match status" value="3"/>
</dbReference>
<dbReference type="InterPro" id="IPR036772">
    <property type="entry name" value="SRCR-like_dom_sf"/>
</dbReference>
<keyword evidence="6 12" id="KW-0472">Membrane</keyword>
<dbReference type="Proteomes" id="UP000276133">
    <property type="component" value="Unassembled WGS sequence"/>
</dbReference>
<dbReference type="OrthoDB" id="536948at2759"/>
<comment type="subcellular location">
    <subcellularLocation>
        <location evidence="1">Membrane</location>
        <topology evidence="1">Single-pass membrane protein</topology>
    </subcellularLocation>
</comment>
<feature type="disulfide bond" evidence="9">
    <location>
        <begin position="1181"/>
        <end position="1191"/>
    </location>
</feature>
<dbReference type="InterPro" id="IPR035914">
    <property type="entry name" value="Sperma_CUB_dom_sf"/>
</dbReference>
<keyword evidence="4" id="KW-0677">Repeat</keyword>
<evidence type="ECO:0000313" key="14">
    <source>
        <dbReference type="EMBL" id="RNA26979.1"/>
    </source>
</evidence>
<keyword evidence="2 12" id="KW-0812">Transmembrane</keyword>
<evidence type="ECO:0000256" key="7">
    <source>
        <dbReference type="ARBA" id="ARBA00023157"/>
    </source>
</evidence>
<evidence type="ECO:0000256" key="12">
    <source>
        <dbReference type="SAM" id="Phobius"/>
    </source>
</evidence>
<evidence type="ECO:0000256" key="4">
    <source>
        <dbReference type="ARBA" id="ARBA00022737"/>
    </source>
</evidence>
<evidence type="ECO:0000256" key="9">
    <source>
        <dbReference type="PROSITE-ProRule" id="PRU00196"/>
    </source>
</evidence>
<feature type="domain" description="SRCR" evidence="13">
    <location>
        <begin position="105"/>
        <end position="209"/>
    </location>
</feature>
<dbReference type="Gene3D" id="2.60.120.290">
    <property type="entry name" value="Spermadhesin, CUB domain"/>
    <property type="match status" value="1"/>
</dbReference>
<reference evidence="14 15" key="1">
    <citation type="journal article" date="2018" name="Sci. Rep.">
        <title>Genomic signatures of local adaptation to the degree of environmental predictability in rotifers.</title>
        <authorList>
            <person name="Franch-Gras L."/>
            <person name="Hahn C."/>
            <person name="Garcia-Roger E.M."/>
            <person name="Carmona M.J."/>
            <person name="Serra M."/>
            <person name="Gomez A."/>
        </authorList>
    </citation>
    <scope>NUCLEOTIDE SEQUENCE [LARGE SCALE GENOMIC DNA]</scope>
    <source>
        <strain evidence="14">HYR1</strain>
    </source>
</reference>
<feature type="domain" description="SRCR" evidence="13">
    <location>
        <begin position="1108"/>
        <end position="1212"/>
    </location>
</feature>
<feature type="disulfide bond" evidence="9">
    <location>
        <begin position="2058"/>
        <end position="2068"/>
    </location>
</feature>
<dbReference type="InterPro" id="IPR000859">
    <property type="entry name" value="CUB_dom"/>
</dbReference>
<dbReference type="Gene3D" id="3.10.100.10">
    <property type="entry name" value="Mannose-Binding Protein A, subunit A"/>
    <property type="match status" value="1"/>
</dbReference>
<feature type="domain" description="SRCR" evidence="13">
    <location>
        <begin position="1984"/>
        <end position="2091"/>
    </location>
</feature>
<comment type="caution">
    <text evidence="9">Lacks conserved residue(s) required for the propagation of feature annotation.</text>
</comment>
<feature type="coiled-coil region" evidence="10">
    <location>
        <begin position="534"/>
        <end position="565"/>
    </location>
</feature>
<keyword evidence="8" id="KW-0325">Glycoprotein</keyword>
<sequence length="3232" mass="367466">MGISGLHSFTILSPQINNDLVLYARHSPYLASGDVIVDQKARLTIEPGSEIRLAKGRQLIVYGTLVADGTELNRIRFSKFNDQDYLATNQTFNGTRGTSPRETRFRLVEGDSVLDGKLQVLYKSKWHYVCSTQFNWTEADANVTCKSLGFSNGTFYNYSPSNNLTSHMKIFLPQCNGTEQNLFECAGTKNPELGLTVCEKQNSVGLVCEGFDNHAVSSASNWGGIVFQKHAPFKKIQDYTSVFYNVSQSTLQFVDIQFAGLIRNKNPLKPKYDFLPSSAITVFQYAPNFNNITIENSIGNGLNYSNIEAPGSLTNSIFRNNRGHGIVVKTRFGNIKISNVISRNNFGDGLKYEFNNTIWSQQEQEEYFTNRYIKYCDSQNPLSFPAYYKYKNPNYVHECTKTFSTESQMKITLHFQKIKILSQYSTYWLEVYDGQTDKNSLIANYTFQNGKTPEAIYSKSNYMFVKIKYECNFPSGRHLQPVEIKKIKLEHQWEQMKENQMIYEQNLYRHSPPSHPDMPLYQHSPILPLHQLTNSDRLKTLKELEKNLKEQNLKLNEKINEKNVNNLKTRLACPYTHLDEITMYAMIGPSKNPDLLIKHSQFVNNSLNGINATNLHSLVQLNQSLISHNHLNGLHVQAGAGDISLYHSQILSNSMNGINITYAGGLKEFNYSRIHNNALYGIYINYNVDQEFDNVFQNTTINSSTIDSNMLAGVHIGPYCNQSNITINSTIFSNNQENGLVIESCDQDRWYVQLTPNLGFRQFFNRTFFFTNLNISWNLFDSNRLNGLKIAFLQNMVGIVTNNTFQSHKKGAMLITANHSRLSMSRNVSLLITNNLFRHNSGRYCINIGSNNLADIQTQSVNVTYNKFENNFIFEPYDNLAPRSSASAVAVISSQNVKINFNIFDNPQSRVQIATGLTNFTSRINASYNWLASLQPVYDLHYFMSHKEKCNQQWLKVRNAVFDNSNRSNLAQIIYWPFSCNQRLWHSESSSDLRPPVDFNLYAAQNFGGVYDLANSVLPSGKYTVVNDILVKPGAKLTIKSGAELNFLNGVGILVLGELHIDGHFGAQVKLTASRRSVRFVRSLNQTSSKLANGSSLPKSPFSSSFRVDLVDGRNSMEGRLRLETNGKFGTVCNKGWTMQNSKIVCQQMGLVVDPNFYIYSKKLYKDHRLNEAILMSEVQCDRLDINLFECRHTSQSDHTCTHDDDVWLKCLRPSWAGIRFGMASQPSSLKYAIFEQAGQYDYHEGQVAPALHFDLLRHELSNLTFEQNEHTSVQVVFNQPNKFVGINNLNFGSNSGVGLVTRSGYITINQLNAVNNLISPVVEIDPYMDAELLSQVRLYGAEPRRGTDVRQELTRIRDNQWFIGAEEMVFLYTDTEYEFGPVEFSIQIKTDNNRVLVLELVDFNPNLEEEQVVFCERLCQNDYIDLTSRQWNMSVPETFMYFPINTSYSVLNVNYNVTTHKSGRLSFIVYSMKAPEHVYDYKNPTNTYVRNLMPENVIKINNSTFFSNRHSIVMRHYDETLDLFGNLRKRYNYTNLIVSNSSFTSNDQIFWMNTDPHHPKINPRVYNLTFHEINSLTESNKDDSLIAESGYQIYDLVPNVKKGPLSRINITFENCIFDSNFGGIRSIYRYHEYSNSIFNYEIRNNKFTNNHQSILKIFLPRLYRYAIKKHYQNLTHTFNIRNNQFSFNSLFELSIDGHYAQINMTKNLFTDNQCRLGLVKLSGSEKHFFIYSNRINDNTASFIFDLEAKSHADNSYDYPSLLVENQIYANTKPHQFFQSRQLSQLLVPNYPFSYTVALRGIQNCTMNKNYFENPHLDYELVGALATNTLNTTIDASYNYWGSGDSNVVSTRIFDFKNWNNHAIVNFLPFIVDKAQYSLSKRVPDHTVLHGPNVLGGMLKQDLTLTKLPMAYQVVADLTILPGATLYINPGVEIEFYPNVGILVLGDLRASGRLDDYIKMRPVQKIEPRVLETQSSSFGQYLKIRFFHGLNQNEGFLQIFNESLRSWTFTCDPQFTLETASTVCKQMSKEHRNPLVKSFHYYFHPTYQPAVWNQSFVCQGGESQLSECDTLSNLNVQSCRHNGEYTYIICGENNLQAEFEHAWGGIRFAQSHFEIVQDLNEPNDRPVFLNADFQQVKPDSSYMYYVDMVGAGKLHNKAQPSVQLIYRSPLISNCNIRNSSFHGLEFMQSKVTTIFNKLSISSSLGYAVNSLHMNSQTTDQKSSFRVLGKSGLSSSSLFSLVDICDPHKYYDLEQRIVLFYRYSSVSRDCGKIFRARLTSTFGARAKIGLRFLQFSLVNNTVLNDTVEIYSGSKFNGNGLMQSLTNATSVDHLEKFYLSQEDSLSILMSASPGREYHGFVAEVLLFPTSQYLLSDTYIELSDSQFTNNQLGAVNLMSAGERNPNVYIVRNRFVANGLEFFNTSSQPLVNLVIQNSPKFYFGNSYIANNYGGCAIQIYSGSGVLITNSIVYNNLFYANKNGTVLDISGPVNLPYNEVLVDKNLFLENETPRTDLISVSGLVSKFTRNQIIYNKAARILMTKGFQNVSAPRSQDISFNLFRYNYAYGMVNELEDANRFRSTMVAASHKQVYYSNYMFNKDNDFELTALPDPLLIKYVQMFYTTTTLGPFKSSGLNKFASAYPKEKLYGQVAHSGLINATHNYWGSVVESEIGARIRDKYDNETLFEIFYQPGVDEFKLRDGKCELGWTLIDDTCYTYIGSYVSYSEARVVCKNFESRLARETVAPIKLPRFRKLARSSQFDYETQSYRKMWLHTESYFDNQVCSVIDDFGTSSLNCDQKLPFICEKDPVFAGAAFRFKDEIAFAIAALAALVLAILVLSLLSIYKSRTRKKEHIHRQNTLRTSARTNRHMINSGFSTLKTTNNVYASSDCSLNEQGSISAASRSTGIYHSQRNQYFMNKKQKKLDNMLPECSSQNSSPTFNTLGLDSNYSNFKSKLNQSVQYHDFDASPIKYGELDEANDTISDELSEETAVSKLDSNRLKSVSPKSNLGQGGHILEKEFIHAKLVKQGCKIGSHASYDQLMNNTMNDTDEDLMDSKRLLTNRINTSSAKSGTHLADGADANVFSNVSPKLTEYENLSHFASNEPLARPGLVKRGNAPAVSPRPQVAPPPPKNCAPQLLSQFRPLQHPSDTDDTDSLMSAQLITSASLLANRDSVKEAKRIPGIQVNAASNKKTPAFNPRTLKTHVEVNQSHDVDVQSSDLDADANKPPPMETAI</sequence>
<evidence type="ECO:0000256" key="6">
    <source>
        <dbReference type="ARBA" id="ARBA00023136"/>
    </source>
</evidence>
<accession>A0A3M7RU56</accession>
<keyword evidence="10" id="KW-0175">Coiled coil</keyword>
<dbReference type="GO" id="GO:0016020">
    <property type="term" value="C:membrane"/>
    <property type="evidence" value="ECO:0007669"/>
    <property type="project" value="UniProtKB-SubCell"/>
</dbReference>